<evidence type="ECO:0000259" key="5">
    <source>
        <dbReference type="PROSITE" id="PS50043"/>
    </source>
</evidence>
<feature type="transmembrane region" description="Helical" evidence="4">
    <location>
        <begin position="367"/>
        <end position="390"/>
    </location>
</feature>
<feature type="domain" description="HTH luxR-type" evidence="5">
    <location>
        <begin position="426"/>
        <end position="491"/>
    </location>
</feature>
<evidence type="ECO:0000313" key="7">
    <source>
        <dbReference type="Proteomes" id="UP000501727"/>
    </source>
</evidence>
<reference evidence="7" key="1">
    <citation type="journal article" date="2020" name="Microbiol. Resour. Announc.">
        <title>Complete Genome Sequence of Adlercreutzia sp. Strain 8CFCBH1, a Potent Producer of Equol, Isolated from Healthy Japanese Feces.</title>
        <authorList>
            <person name="Ogata Y."/>
            <person name="Sakamoto M."/>
            <person name="Ohkuma M."/>
            <person name="Hattori M."/>
            <person name="Suda W."/>
        </authorList>
    </citation>
    <scope>NUCLEOTIDE SEQUENCE [LARGE SCALE GENOMIC DNA]</scope>
    <source>
        <strain evidence="7">8CFCBH1</strain>
    </source>
</reference>
<dbReference type="PROSITE" id="PS50043">
    <property type="entry name" value="HTH_LUXR_2"/>
    <property type="match status" value="1"/>
</dbReference>
<evidence type="ECO:0000256" key="2">
    <source>
        <dbReference type="ARBA" id="ARBA00023125"/>
    </source>
</evidence>
<dbReference type="InterPro" id="IPR036388">
    <property type="entry name" value="WH-like_DNA-bd_sf"/>
</dbReference>
<dbReference type="PANTHER" id="PTHR44688">
    <property type="entry name" value="DNA-BINDING TRANSCRIPTIONAL ACTIVATOR DEVR_DOSR"/>
    <property type="match status" value="1"/>
</dbReference>
<feature type="transmembrane region" description="Helical" evidence="4">
    <location>
        <begin position="216"/>
        <end position="240"/>
    </location>
</feature>
<dbReference type="SUPFAM" id="SSF46894">
    <property type="entry name" value="C-terminal effector domain of the bipartite response regulators"/>
    <property type="match status" value="1"/>
</dbReference>
<dbReference type="GO" id="GO:0003677">
    <property type="term" value="F:DNA binding"/>
    <property type="evidence" value="ECO:0007669"/>
    <property type="project" value="UniProtKB-KW"/>
</dbReference>
<accession>A0A6F8SKK5</accession>
<reference evidence="7" key="2">
    <citation type="submission" date="2020-03" db="EMBL/GenBank/DDBJ databases">
        <title>Complete Genome Sequence of Adlercreutzia sp. strain 8CFCBH1 Producing Equol, Isolated from Healthy Japanese Feces.</title>
        <authorList>
            <person name="Ogata Y."/>
            <person name="Sakamoto M."/>
            <person name="Ohkuma M."/>
            <person name="Hattori M."/>
            <person name="Suda W."/>
        </authorList>
    </citation>
    <scope>NUCLEOTIDE SEQUENCE [LARGE SCALE GENOMIC DNA]</scope>
    <source>
        <strain evidence="7">8CFCBH1</strain>
    </source>
</reference>
<feature type="transmembrane region" description="Helical" evidence="4">
    <location>
        <begin position="88"/>
        <end position="108"/>
    </location>
</feature>
<dbReference type="CDD" id="cd06170">
    <property type="entry name" value="LuxR_C_like"/>
    <property type="match status" value="1"/>
</dbReference>
<feature type="transmembrane region" description="Helical" evidence="4">
    <location>
        <begin position="246"/>
        <end position="264"/>
    </location>
</feature>
<name>A0A6F8SKK5_9ACTN</name>
<evidence type="ECO:0000313" key="6">
    <source>
        <dbReference type="EMBL" id="BCA88227.1"/>
    </source>
</evidence>
<dbReference type="InterPro" id="IPR016032">
    <property type="entry name" value="Sig_transdc_resp-reg_C-effctor"/>
</dbReference>
<dbReference type="Gene3D" id="1.10.10.10">
    <property type="entry name" value="Winged helix-like DNA-binding domain superfamily/Winged helix DNA-binding domain"/>
    <property type="match status" value="1"/>
</dbReference>
<dbReference type="SMART" id="SM00421">
    <property type="entry name" value="HTH_LUXR"/>
    <property type="match status" value="1"/>
</dbReference>
<dbReference type="PRINTS" id="PR00038">
    <property type="entry name" value="HTHLUXR"/>
</dbReference>
<evidence type="ECO:0000256" key="1">
    <source>
        <dbReference type="ARBA" id="ARBA00023015"/>
    </source>
</evidence>
<dbReference type="AlphaFoldDB" id="A0A6F8SKK5"/>
<feature type="transmembrane region" description="Helical" evidence="4">
    <location>
        <begin position="24"/>
        <end position="42"/>
    </location>
</feature>
<sequence>MVGITKDDGALPSQGLGGASEKSGLLVVLGYIGAQTWLPIVGVVADMYRGGDLALSGLNPLLFSYLVVLGTTACAASFARWRDEWSRGVFGAFAGALAAIAGAALLLVPERGASVAVAVLRVVSGALLGLGGGLLTMVWSERFGRLDAPARSRVSFLVVLAACLLAAFAQSIGIHWLLLAVVAVFSAVSSALFMVSASRGEAPAKTSSPVTHLQGAFVRIIASYGLFGLVFALMITQFLIARHGHALSWTWLLSLSGVVISLVVEVVAKALLKQGFSWLLLLRFAAIPILVAFYPFDAGSEFSLRFAMGASAVALWVYLSLVGGIEAEAAGQIRVPFAIVRGVALGALALGAALGSSLALMMESLDLQGHVSVTAIAAMVLAVIASDMVLTRGSLARAYKRAVTAAGGKEAESADGGTPFDERVAAVAEVYALTEREAEVLGILARGHGLGRVQEVLFIAEGTAITHRRHIYQKLDVHSKAELIDLVSGFGDDGIDDD</sequence>
<feature type="transmembrane region" description="Helical" evidence="4">
    <location>
        <begin position="302"/>
        <end position="325"/>
    </location>
</feature>
<keyword evidence="4" id="KW-1133">Transmembrane helix</keyword>
<dbReference type="RefSeq" id="WP_173112314.1">
    <property type="nucleotide sequence ID" value="NZ_AP022829.1"/>
</dbReference>
<feature type="transmembrane region" description="Helical" evidence="4">
    <location>
        <begin position="337"/>
        <end position="361"/>
    </location>
</feature>
<dbReference type="PANTHER" id="PTHR44688:SF16">
    <property type="entry name" value="DNA-BINDING TRANSCRIPTIONAL ACTIVATOR DEVR_DOSR"/>
    <property type="match status" value="1"/>
</dbReference>
<keyword evidence="4" id="KW-0472">Membrane</keyword>
<keyword evidence="3" id="KW-0804">Transcription</keyword>
<feature type="transmembrane region" description="Helical" evidence="4">
    <location>
        <begin position="174"/>
        <end position="195"/>
    </location>
</feature>
<keyword evidence="4" id="KW-0812">Transmembrane</keyword>
<dbReference type="Proteomes" id="UP000501727">
    <property type="component" value="Chromosome"/>
</dbReference>
<dbReference type="Pfam" id="PF00196">
    <property type="entry name" value="GerE"/>
    <property type="match status" value="1"/>
</dbReference>
<proteinExistence type="predicted"/>
<dbReference type="EMBL" id="AP022829">
    <property type="protein sequence ID" value="BCA88227.1"/>
    <property type="molecule type" value="Genomic_DNA"/>
</dbReference>
<feature type="transmembrane region" description="Helical" evidence="4">
    <location>
        <begin position="114"/>
        <end position="138"/>
    </location>
</feature>
<keyword evidence="1" id="KW-0805">Transcription regulation</keyword>
<feature type="transmembrane region" description="Helical" evidence="4">
    <location>
        <begin position="62"/>
        <end position="81"/>
    </location>
</feature>
<keyword evidence="7" id="KW-1185">Reference proteome</keyword>
<protein>
    <recommendedName>
        <fullName evidence="5">HTH luxR-type domain-containing protein</fullName>
    </recommendedName>
</protein>
<gene>
    <name evidence="6" type="ORF">ADCFC_07250</name>
</gene>
<dbReference type="KEGG" id="ahat:ADCFC_08460"/>
<feature type="transmembrane region" description="Helical" evidence="4">
    <location>
        <begin position="150"/>
        <end position="168"/>
    </location>
</feature>
<evidence type="ECO:0000256" key="4">
    <source>
        <dbReference type="SAM" id="Phobius"/>
    </source>
</evidence>
<dbReference type="InterPro" id="IPR000792">
    <property type="entry name" value="Tscrpt_reg_LuxR_C"/>
</dbReference>
<feature type="transmembrane region" description="Helical" evidence="4">
    <location>
        <begin position="276"/>
        <end position="296"/>
    </location>
</feature>
<keyword evidence="2" id="KW-0238">DNA-binding</keyword>
<organism evidence="6 7">
    <name type="scientific">Adlercreutzia hattorii</name>
    <dbReference type="NCBI Taxonomy" id="2707299"/>
    <lineage>
        <taxon>Bacteria</taxon>
        <taxon>Bacillati</taxon>
        <taxon>Actinomycetota</taxon>
        <taxon>Coriobacteriia</taxon>
        <taxon>Eggerthellales</taxon>
        <taxon>Eggerthellaceae</taxon>
        <taxon>Adlercreutzia</taxon>
    </lineage>
</organism>
<evidence type="ECO:0000256" key="3">
    <source>
        <dbReference type="ARBA" id="ARBA00023163"/>
    </source>
</evidence>
<dbReference type="GO" id="GO:0006355">
    <property type="term" value="P:regulation of DNA-templated transcription"/>
    <property type="evidence" value="ECO:0007669"/>
    <property type="project" value="InterPro"/>
</dbReference>